<name>A0ABM0MKD9_SACKO</name>
<evidence type="ECO:0000313" key="3">
    <source>
        <dbReference type="RefSeq" id="XP_006820480.1"/>
    </source>
</evidence>
<proteinExistence type="predicted"/>
<protein>
    <submittedName>
        <fullName evidence="3">Coiled-coil domain-containing protein 175-like</fullName>
    </submittedName>
</protein>
<dbReference type="PANTHER" id="PTHR35347:SF1">
    <property type="entry name" value="COILED-COIL DOMAIN-CONTAINING PROTEIN 175"/>
    <property type="match status" value="1"/>
</dbReference>
<sequence length="289" mass="33777">MSTTTESLGVNNTLHHLSELADRMRFAKYGEYGFSEQDISILGNITSSINKLESERSKTHELLETETIHSSILRHRLFMSPDEINNEMQTAVSSARQSNADELKKLQDQLQSLNDSIDYLEKRLKTLEKQNAILHPERDMVRAQHEEVISQLNQRMADKARNFQYLQVIRNAQYNKDILTCDERIKQMEDELKKATRNCIAMEKEYTEVVTGLEKQQIEEMTPGYEEREKTFDETTQSYGEMKKCIVKLKNKKNGLADQIRRTKQEIDKISRPQVKYKTVDEFLFILDS</sequence>
<dbReference type="InterPro" id="IPR038834">
    <property type="entry name" value="CCDC175"/>
</dbReference>
<accession>A0ABM0MKD9</accession>
<feature type="coiled-coil region" evidence="1">
    <location>
        <begin position="96"/>
        <end position="205"/>
    </location>
</feature>
<gene>
    <name evidence="3" type="primary">LOC102805242</name>
</gene>
<dbReference type="RefSeq" id="XP_006820480.1">
    <property type="nucleotide sequence ID" value="XM_006820417.1"/>
</dbReference>
<evidence type="ECO:0000256" key="1">
    <source>
        <dbReference type="SAM" id="Coils"/>
    </source>
</evidence>
<keyword evidence="1" id="KW-0175">Coiled coil</keyword>
<dbReference type="PANTHER" id="PTHR35347">
    <property type="entry name" value="COILED-COIL DOMAIN-CONTAINING PROTEIN 175"/>
    <property type="match status" value="1"/>
</dbReference>
<dbReference type="GeneID" id="102805242"/>
<organism evidence="2 3">
    <name type="scientific">Saccoglossus kowalevskii</name>
    <name type="common">Acorn worm</name>
    <dbReference type="NCBI Taxonomy" id="10224"/>
    <lineage>
        <taxon>Eukaryota</taxon>
        <taxon>Metazoa</taxon>
        <taxon>Hemichordata</taxon>
        <taxon>Enteropneusta</taxon>
        <taxon>Harrimaniidae</taxon>
        <taxon>Saccoglossus</taxon>
    </lineage>
</organism>
<keyword evidence="2" id="KW-1185">Reference proteome</keyword>
<dbReference type="Proteomes" id="UP000694865">
    <property type="component" value="Unplaced"/>
</dbReference>
<evidence type="ECO:0000313" key="2">
    <source>
        <dbReference type="Proteomes" id="UP000694865"/>
    </source>
</evidence>
<reference evidence="3" key="1">
    <citation type="submission" date="2025-08" db="UniProtKB">
        <authorList>
            <consortium name="RefSeq"/>
        </authorList>
    </citation>
    <scope>IDENTIFICATION</scope>
    <source>
        <tissue evidence="3">Testes</tissue>
    </source>
</reference>